<evidence type="ECO:0000256" key="2">
    <source>
        <dbReference type="ARBA" id="ARBA00022475"/>
    </source>
</evidence>
<comment type="caution">
    <text evidence="11">The sequence shown here is derived from an EMBL/GenBank/DDBJ whole genome shotgun (WGS) entry which is preliminary data.</text>
</comment>
<sequence length="90" mass="9386">MNWKSPTFVARRGPDHGRRRTLRLLLGIGFIGGYTTYSALATDTALLIGSGSAGTGVGYALGTVLLGGIATWTGILIASLAHQPRTEARS</sequence>
<keyword evidence="2" id="KW-1003">Cell membrane</keyword>
<reference evidence="11 12" key="1">
    <citation type="submission" date="2018-05" db="EMBL/GenBank/DDBJ databases">
        <title>Brachybacterium sp. M1HQ-2T, whole genome shotgun sequence.</title>
        <authorList>
            <person name="Tuo L."/>
        </authorList>
    </citation>
    <scope>NUCLEOTIDE SEQUENCE [LARGE SCALE GENOMIC DNA]</scope>
    <source>
        <strain evidence="11 12">M1HQ-2</strain>
    </source>
</reference>
<evidence type="ECO:0000256" key="10">
    <source>
        <dbReference type="RuleBase" id="RU004340"/>
    </source>
</evidence>
<dbReference type="Pfam" id="PF02537">
    <property type="entry name" value="CRCB"/>
    <property type="match status" value="1"/>
</dbReference>
<evidence type="ECO:0000256" key="1">
    <source>
        <dbReference type="ARBA" id="ARBA00004651"/>
    </source>
</evidence>
<evidence type="ECO:0000256" key="5">
    <source>
        <dbReference type="ARBA" id="ARBA00023136"/>
    </source>
</evidence>
<dbReference type="GO" id="GO:0005886">
    <property type="term" value="C:plasma membrane"/>
    <property type="evidence" value="ECO:0007669"/>
    <property type="project" value="UniProtKB-SubCell"/>
</dbReference>
<feature type="transmembrane region" description="Helical" evidence="10">
    <location>
        <begin position="21"/>
        <end position="40"/>
    </location>
</feature>
<keyword evidence="3 10" id="KW-0812">Transmembrane</keyword>
<gene>
    <name evidence="11" type="ORF">DEO23_15850</name>
</gene>
<comment type="caution">
    <text evidence="10">Lacks conserved residue(s) required for the propagation of feature annotation.</text>
</comment>
<proteinExistence type="inferred from homology"/>
<comment type="similarity">
    <text evidence="7 10">Belongs to the fluoride channel Fluc/FEX (TC 1.A.43) family.</text>
</comment>
<feature type="transmembrane region" description="Helical" evidence="10">
    <location>
        <begin position="60"/>
        <end position="81"/>
    </location>
</feature>
<evidence type="ECO:0000256" key="8">
    <source>
        <dbReference type="ARBA" id="ARBA00035585"/>
    </source>
</evidence>
<keyword evidence="5 10" id="KW-0472">Membrane</keyword>
<evidence type="ECO:0000256" key="9">
    <source>
        <dbReference type="ARBA" id="ARBA00049940"/>
    </source>
</evidence>
<protein>
    <recommendedName>
        <fullName evidence="10">Fluoride-specific ion channel</fullName>
    </recommendedName>
</protein>
<dbReference type="EMBL" id="QFKX01000010">
    <property type="protein sequence ID" value="PWH04944.1"/>
    <property type="molecule type" value="Genomic_DNA"/>
</dbReference>
<organism evidence="11 12">
    <name type="scientific">Brachybacterium endophyticum</name>
    <dbReference type="NCBI Taxonomy" id="2182385"/>
    <lineage>
        <taxon>Bacteria</taxon>
        <taxon>Bacillati</taxon>
        <taxon>Actinomycetota</taxon>
        <taxon>Actinomycetes</taxon>
        <taxon>Micrococcales</taxon>
        <taxon>Dermabacteraceae</taxon>
        <taxon>Brachybacterium</taxon>
    </lineage>
</organism>
<evidence type="ECO:0000313" key="11">
    <source>
        <dbReference type="EMBL" id="PWH04944.1"/>
    </source>
</evidence>
<keyword evidence="6" id="KW-0813">Transport</keyword>
<keyword evidence="12" id="KW-1185">Reference proteome</keyword>
<dbReference type="AlphaFoldDB" id="A0A2U2RGF6"/>
<comment type="subcellular location">
    <subcellularLocation>
        <location evidence="1">Cell membrane</location>
        <topology evidence="1">Multi-pass membrane protein</topology>
    </subcellularLocation>
</comment>
<evidence type="ECO:0000313" key="12">
    <source>
        <dbReference type="Proteomes" id="UP000245590"/>
    </source>
</evidence>
<accession>A0A2U2RGF6</accession>
<evidence type="ECO:0000256" key="4">
    <source>
        <dbReference type="ARBA" id="ARBA00022989"/>
    </source>
</evidence>
<comment type="function">
    <text evidence="9">Fluoride-specific ion channel. Important for reducing fluoride concentration in the cell, thus reducing its toxicity.</text>
</comment>
<dbReference type="Proteomes" id="UP000245590">
    <property type="component" value="Unassembled WGS sequence"/>
</dbReference>
<evidence type="ECO:0000256" key="7">
    <source>
        <dbReference type="ARBA" id="ARBA00035120"/>
    </source>
</evidence>
<dbReference type="OrthoDB" id="4408652at2"/>
<dbReference type="GO" id="GO:0034220">
    <property type="term" value="P:monoatomic ion transmembrane transport"/>
    <property type="evidence" value="ECO:0007669"/>
    <property type="project" value="UniProtKB-KW"/>
</dbReference>
<evidence type="ECO:0000256" key="3">
    <source>
        <dbReference type="ARBA" id="ARBA00022692"/>
    </source>
</evidence>
<evidence type="ECO:0000256" key="6">
    <source>
        <dbReference type="ARBA" id="ARBA00023303"/>
    </source>
</evidence>
<keyword evidence="6" id="KW-0407">Ion channel</keyword>
<keyword evidence="6" id="KW-0406">Ion transport</keyword>
<name>A0A2U2RGF6_9MICO</name>
<dbReference type="InterPro" id="IPR003691">
    <property type="entry name" value="FluC"/>
</dbReference>
<comment type="catalytic activity">
    <reaction evidence="8">
        <text>fluoride(in) = fluoride(out)</text>
        <dbReference type="Rhea" id="RHEA:76159"/>
        <dbReference type="ChEBI" id="CHEBI:17051"/>
    </reaction>
    <physiologicalReaction direction="left-to-right" evidence="8">
        <dbReference type="Rhea" id="RHEA:76160"/>
    </physiologicalReaction>
</comment>
<keyword evidence="4 10" id="KW-1133">Transmembrane helix</keyword>